<comment type="caution">
    <text evidence="1">The sequence shown here is derived from an EMBL/GenBank/DDBJ whole genome shotgun (WGS) entry which is preliminary data.</text>
</comment>
<reference evidence="2" key="1">
    <citation type="journal article" date="2019" name="Int. J. Syst. Evol. Microbiol.">
        <title>The Global Catalogue of Microorganisms (GCM) 10K type strain sequencing project: providing services to taxonomists for standard genome sequencing and annotation.</title>
        <authorList>
            <consortium name="The Broad Institute Genomics Platform"/>
            <consortium name="The Broad Institute Genome Sequencing Center for Infectious Disease"/>
            <person name="Wu L."/>
            <person name="Ma J."/>
        </authorList>
    </citation>
    <scope>NUCLEOTIDE SEQUENCE [LARGE SCALE GENOMIC DNA]</scope>
    <source>
        <strain evidence="2">JCM30009</strain>
    </source>
</reference>
<gene>
    <name evidence="1" type="ORF">ACFPZP_16000</name>
</gene>
<keyword evidence="2" id="KW-1185">Reference proteome</keyword>
<name>A0ABW1Q0X5_9ENTR</name>
<sequence>MKKIMLIGLFITPMFTGEMAHAQALNNPEFLLKEICMNNGKLPERIAGPIKDSATPHIPGITTSNESLSKASDLAYTTYNAAPKKDRDKCNTYSDEKLTDMVEKYGKK</sequence>
<dbReference type="Proteomes" id="UP001596169">
    <property type="component" value="Unassembled WGS sequence"/>
</dbReference>
<protein>
    <submittedName>
        <fullName evidence="1">Uncharacterized protein</fullName>
    </submittedName>
</protein>
<proteinExistence type="predicted"/>
<evidence type="ECO:0000313" key="2">
    <source>
        <dbReference type="Proteomes" id="UP001596169"/>
    </source>
</evidence>
<accession>A0ABW1Q0X5</accession>
<dbReference type="EMBL" id="JBHSRG010000010">
    <property type="protein sequence ID" value="MFC6122557.1"/>
    <property type="molecule type" value="Genomic_DNA"/>
</dbReference>
<organism evidence="1 2">
    <name type="scientific">Citrobacter bitternis</name>
    <dbReference type="NCBI Taxonomy" id="1585982"/>
    <lineage>
        <taxon>Bacteria</taxon>
        <taxon>Pseudomonadati</taxon>
        <taxon>Pseudomonadota</taxon>
        <taxon>Gammaproteobacteria</taxon>
        <taxon>Enterobacterales</taxon>
        <taxon>Enterobacteriaceae</taxon>
        <taxon>Citrobacter</taxon>
    </lineage>
</organism>
<dbReference type="RefSeq" id="WP_378109088.1">
    <property type="nucleotide sequence ID" value="NZ_JBHSRG010000010.1"/>
</dbReference>
<evidence type="ECO:0000313" key="1">
    <source>
        <dbReference type="EMBL" id="MFC6122557.1"/>
    </source>
</evidence>